<sequence length="90" mass="10166">MTPDNYQDRVVQSVSDTLKEQIADRQLAPLFENTNIELPPGKHVYDVIESLVDGNNNIELLSQIYASLDTFGMYSEFDLRAVEIVNSGLF</sequence>
<dbReference type="Proteomes" id="UP000507222">
    <property type="component" value="Unassembled WGS sequence"/>
</dbReference>
<reference evidence="1 3" key="2">
    <citation type="submission" date="2020-05" db="EMBL/GenBank/DDBJ databases">
        <authorList>
            <person name="Campoy J."/>
            <person name="Schneeberger K."/>
            <person name="Spophaly S."/>
        </authorList>
    </citation>
    <scope>NUCLEOTIDE SEQUENCE [LARGE SCALE GENOMIC DNA]</scope>
    <source>
        <strain evidence="1">PruArmRojPasFocal</strain>
    </source>
</reference>
<reference evidence="4" key="1">
    <citation type="journal article" date="2020" name="Genome Biol.">
        <title>Gamete binning: chromosome-level and haplotype-resolved genome assembly enabled by high-throughput single-cell sequencing of gamete genomes.</title>
        <authorList>
            <person name="Campoy J.A."/>
            <person name="Sun H."/>
            <person name="Goel M."/>
            <person name="Jiao W.-B."/>
            <person name="Folz-Donahue K."/>
            <person name="Wang N."/>
            <person name="Rubio M."/>
            <person name="Liu C."/>
            <person name="Kukat C."/>
            <person name="Ruiz D."/>
            <person name="Huettel B."/>
            <person name="Schneeberger K."/>
        </authorList>
    </citation>
    <scope>NUCLEOTIDE SEQUENCE [LARGE SCALE GENOMIC DNA]</scope>
    <source>
        <strain evidence="4">cv. Rojo Pasion</strain>
    </source>
</reference>
<keyword evidence="4" id="KW-1185">Reference proteome</keyword>
<dbReference type="EMBL" id="CAEKDK010000007">
    <property type="protein sequence ID" value="CAB4286148.1"/>
    <property type="molecule type" value="Genomic_DNA"/>
</dbReference>
<organism evidence="1 3">
    <name type="scientific">Prunus armeniaca</name>
    <name type="common">Apricot</name>
    <name type="synonym">Armeniaca vulgaris</name>
    <dbReference type="NCBI Taxonomy" id="36596"/>
    <lineage>
        <taxon>Eukaryota</taxon>
        <taxon>Viridiplantae</taxon>
        <taxon>Streptophyta</taxon>
        <taxon>Embryophyta</taxon>
        <taxon>Tracheophyta</taxon>
        <taxon>Spermatophyta</taxon>
        <taxon>Magnoliopsida</taxon>
        <taxon>eudicotyledons</taxon>
        <taxon>Gunneridae</taxon>
        <taxon>Pentapetalae</taxon>
        <taxon>rosids</taxon>
        <taxon>fabids</taxon>
        <taxon>Rosales</taxon>
        <taxon>Rosaceae</taxon>
        <taxon>Amygdaloideae</taxon>
        <taxon>Amygdaleae</taxon>
        <taxon>Prunus</taxon>
    </lineage>
</organism>
<dbReference type="EMBL" id="CAEKKB010000007">
    <property type="protein sequence ID" value="CAB4316582.1"/>
    <property type="molecule type" value="Genomic_DNA"/>
</dbReference>
<evidence type="ECO:0000313" key="1">
    <source>
        <dbReference type="EMBL" id="CAB4286148.1"/>
    </source>
</evidence>
<evidence type="ECO:0000313" key="3">
    <source>
        <dbReference type="Proteomes" id="UP000507222"/>
    </source>
</evidence>
<protein>
    <submittedName>
        <fullName evidence="1">Uncharacterized protein</fullName>
    </submittedName>
</protein>
<evidence type="ECO:0000313" key="2">
    <source>
        <dbReference type="EMBL" id="CAB4316582.1"/>
    </source>
</evidence>
<name>A0A6J5VJL2_PRUAR</name>
<evidence type="ECO:0000313" key="4">
    <source>
        <dbReference type="Proteomes" id="UP000507245"/>
    </source>
</evidence>
<dbReference type="AlphaFoldDB" id="A0A6J5VJL2"/>
<proteinExistence type="predicted"/>
<dbReference type="OrthoDB" id="10523725at2759"/>
<gene>
    <name evidence="1" type="ORF">CURHAP_LOCUS42896</name>
    <name evidence="2" type="ORF">ORAREDHAP_LOCUS42411</name>
</gene>
<dbReference type="Proteomes" id="UP000507245">
    <property type="component" value="Unassembled WGS sequence"/>
</dbReference>
<accession>A0A6J5VJL2</accession>